<protein>
    <submittedName>
        <fullName evidence="1">Uncharacterized protein</fullName>
    </submittedName>
</protein>
<keyword evidence="2" id="KW-1185">Reference proteome</keyword>
<dbReference type="InterPro" id="IPR001646">
    <property type="entry name" value="5peptide_repeat"/>
</dbReference>
<dbReference type="SUPFAM" id="SSF141571">
    <property type="entry name" value="Pentapeptide repeat-like"/>
    <property type="match status" value="1"/>
</dbReference>
<comment type="caution">
    <text evidence="1">The sequence shown here is derived from an EMBL/GenBank/DDBJ whole genome shotgun (WGS) entry which is preliminary data.</text>
</comment>
<organism evidence="1 2">
    <name type="scientific">Tribonema minus</name>
    <dbReference type="NCBI Taxonomy" id="303371"/>
    <lineage>
        <taxon>Eukaryota</taxon>
        <taxon>Sar</taxon>
        <taxon>Stramenopiles</taxon>
        <taxon>Ochrophyta</taxon>
        <taxon>PX clade</taxon>
        <taxon>Xanthophyceae</taxon>
        <taxon>Tribonematales</taxon>
        <taxon>Tribonemataceae</taxon>
        <taxon>Tribonema</taxon>
    </lineage>
</organism>
<name>A0A835Z3M8_9STRA</name>
<sequence>MLGATYYTPKQCKPSATRHDLAEDLPTGRGPWVYGHVLQLRQHKSFESRCGNNGKPTYARSHGQANLPTSDVKEANFKKADFTKANLKKTNFKKTNCEANSSANYWASVDKDGRVYAVNYLLGFDGAALTPEASKATLGEITGRRVIAIFTLCT</sequence>
<dbReference type="EMBL" id="JAFCMP010000099">
    <property type="protein sequence ID" value="KAG5186992.1"/>
    <property type="molecule type" value="Genomic_DNA"/>
</dbReference>
<evidence type="ECO:0000313" key="1">
    <source>
        <dbReference type="EMBL" id="KAG5186992.1"/>
    </source>
</evidence>
<proteinExistence type="predicted"/>
<gene>
    <name evidence="1" type="ORF">JKP88DRAFT_308397</name>
</gene>
<dbReference type="AlphaFoldDB" id="A0A835Z3M8"/>
<evidence type="ECO:0000313" key="2">
    <source>
        <dbReference type="Proteomes" id="UP000664859"/>
    </source>
</evidence>
<dbReference type="Proteomes" id="UP000664859">
    <property type="component" value="Unassembled WGS sequence"/>
</dbReference>
<reference evidence="1" key="1">
    <citation type="submission" date="2021-02" db="EMBL/GenBank/DDBJ databases">
        <title>First Annotated Genome of the Yellow-green Alga Tribonema minus.</title>
        <authorList>
            <person name="Mahan K.M."/>
        </authorList>
    </citation>
    <scope>NUCLEOTIDE SEQUENCE</scope>
    <source>
        <strain evidence="1">UTEX B ZZ1240</strain>
    </source>
</reference>
<accession>A0A835Z3M8</accession>
<dbReference type="Pfam" id="PF00805">
    <property type="entry name" value="Pentapeptide"/>
    <property type="match status" value="1"/>
</dbReference>
<dbReference type="Gene3D" id="2.160.20.80">
    <property type="entry name" value="E3 ubiquitin-protein ligase SopA"/>
    <property type="match status" value="1"/>
</dbReference>